<evidence type="ECO:0000313" key="2">
    <source>
        <dbReference type="EMBL" id="MPL87361.1"/>
    </source>
</evidence>
<name>A0A644V831_9ZZZZ</name>
<dbReference type="InterPro" id="IPR036116">
    <property type="entry name" value="FN3_sf"/>
</dbReference>
<dbReference type="EMBL" id="VSSQ01000237">
    <property type="protein sequence ID" value="MPL87361.1"/>
    <property type="molecule type" value="Genomic_DNA"/>
</dbReference>
<accession>A0A644V831</accession>
<dbReference type="InterPro" id="IPR003961">
    <property type="entry name" value="FN3_dom"/>
</dbReference>
<dbReference type="PROSITE" id="PS50853">
    <property type="entry name" value="FN3"/>
    <property type="match status" value="1"/>
</dbReference>
<dbReference type="Gene3D" id="2.60.40.10">
    <property type="entry name" value="Immunoglobulins"/>
    <property type="match status" value="2"/>
</dbReference>
<dbReference type="AlphaFoldDB" id="A0A644V831"/>
<gene>
    <name evidence="2" type="ORF">SDC9_33361</name>
</gene>
<dbReference type="CDD" id="cd00063">
    <property type="entry name" value="FN3"/>
    <property type="match status" value="2"/>
</dbReference>
<evidence type="ECO:0000259" key="1">
    <source>
        <dbReference type="PROSITE" id="PS50853"/>
    </source>
</evidence>
<proteinExistence type="predicted"/>
<dbReference type="PANTHER" id="PTHR46957">
    <property type="entry name" value="CYTOKINE RECEPTOR"/>
    <property type="match status" value="1"/>
</dbReference>
<sequence>MKVFLQKKLIFTVLFVGFNLVFLQSKTYESQSRFITLNLGSPTNPSQIVLNEKGYWNQTYNTSGDYRWLEFGNFKFSHVLNAFGGNDVGGGMSYWDGFTYSTSGDNTNYGESGSSSAWVEEQWGCMPGGGIKTDSNGNVIKDESGKVLVEKGNPYLVAYWGYWIELMEGGAPCLQMKFADGKEYKPVGVYIANHPWPYYGNIYGDGFARAFDQEGDIFKLLIHGMNDAGEPTGTQVEHILAEFKNGVLIQSPDWNYVDLSSLGTVSGLYFTMETSDADPVYGPNTAVYFCLDKLQVMSPEATTAPSRPTGLRGIPTENTIDFSWTVSDSSAGVRGYNLYLNETFVAFEETTNYVFTGLQPYTQYQIQVEAIANDYTPSEKAGMSVQTTDVTPPSMPANLNGTTTQYTMTLSWGASTDNVAVTEYHIYLNGERQKRIYTTNYMLTGLDAGTEYLVEIEARDAAGNRSVKASVYLRTMGLPTDLPEASRRLAIKVYGKFIEIENAQDRILQIFNLKGQIQLSYLLPPEGKSVIDISGLPQGVYLLKTGSDTYKIIKQ</sequence>
<organism evidence="2">
    <name type="scientific">bioreactor metagenome</name>
    <dbReference type="NCBI Taxonomy" id="1076179"/>
    <lineage>
        <taxon>unclassified sequences</taxon>
        <taxon>metagenomes</taxon>
        <taxon>ecological metagenomes</taxon>
    </lineage>
</organism>
<dbReference type="SUPFAM" id="SSF49265">
    <property type="entry name" value="Fibronectin type III"/>
    <property type="match status" value="1"/>
</dbReference>
<dbReference type="SMART" id="SM00060">
    <property type="entry name" value="FN3"/>
    <property type="match status" value="2"/>
</dbReference>
<dbReference type="InterPro" id="IPR050713">
    <property type="entry name" value="RTP_Phos/Ushers"/>
</dbReference>
<reference evidence="2" key="1">
    <citation type="submission" date="2019-08" db="EMBL/GenBank/DDBJ databases">
        <authorList>
            <person name="Kucharzyk K."/>
            <person name="Murdoch R.W."/>
            <person name="Higgins S."/>
            <person name="Loffler F."/>
        </authorList>
    </citation>
    <scope>NUCLEOTIDE SEQUENCE</scope>
</reference>
<feature type="domain" description="Fibronectin type-III" evidence="1">
    <location>
        <begin position="304"/>
        <end position="394"/>
    </location>
</feature>
<dbReference type="GO" id="GO:0016020">
    <property type="term" value="C:membrane"/>
    <property type="evidence" value="ECO:0007669"/>
    <property type="project" value="UniProtKB-SubCell"/>
</dbReference>
<dbReference type="InterPro" id="IPR013783">
    <property type="entry name" value="Ig-like_fold"/>
</dbReference>
<dbReference type="Gene3D" id="2.60.120.1350">
    <property type="entry name" value="Protein of unknown function DUF4465"/>
    <property type="match status" value="1"/>
</dbReference>
<dbReference type="NCBIfam" id="TIGR04183">
    <property type="entry name" value="Por_Secre_tail"/>
    <property type="match status" value="1"/>
</dbReference>
<dbReference type="PANTHER" id="PTHR46957:SF3">
    <property type="entry name" value="CYTOKINE RECEPTOR"/>
    <property type="match status" value="1"/>
</dbReference>
<protein>
    <recommendedName>
        <fullName evidence="1">Fibronectin type-III domain-containing protein</fullName>
    </recommendedName>
</protein>
<comment type="caution">
    <text evidence="2">The sequence shown here is derived from an EMBL/GenBank/DDBJ whole genome shotgun (WGS) entry which is preliminary data.</text>
</comment>
<dbReference type="InterPro" id="IPR027828">
    <property type="entry name" value="DUF4465"/>
</dbReference>
<dbReference type="InterPro" id="IPR026444">
    <property type="entry name" value="Secre_tail"/>
</dbReference>
<dbReference type="Pfam" id="PF14717">
    <property type="entry name" value="DUF4465"/>
    <property type="match status" value="1"/>
</dbReference>
<dbReference type="Pfam" id="PF00041">
    <property type="entry name" value="fn3"/>
    <property type="match status" value="2"/>
</dbReference>